<feature type="compositionally biased region" description="Basic and acidic residues" evidence="1">
    <location>
        <begin position="12"/>
        <end position="22"/>
    </location>
</feature>
<protein>
    <submittedName>
        <fullName evidence="2">Uncharacterized protein</fullName>
    </submittedName>
</protein>
<reference evidence="2 3" key="1">
    <citation type="submission" date="2021-06" db="EMBL/GenBank/DDBJ databases">
        <authorList>
            <person name="Palmer J.M."/>
        </authorList>
    </citation>
    <scope>NUCLEOTIDE SEQUENCE [LARGE SCALE GENOMIC DNA]</scope>
    <source>
        <strain evidence="3">if_2019</strain>
        <tissue evidence="2">Muscle</tissue>
    </source>
</reference>
<dbReference type="EMBL" id="JAHRIQ010111487">
    <property type="protein sequence ID" value="MEQ2257578.1"/>
    <property type="molecule type" value="Genomic_DNA"/>
</dbReference>
<proteinExistence type="predicted"/>
<name>A0ABV0VMM2_9TELE</name>
<accession>A0ABV0VMM2</accession>
<comment type="caution">
    <text evidence="2">The sequence shown here is derived from an EMBL/GenBank/DDBJ whole genome shotgun (WGS) entry which is preliminary data.</text>
</comment>
<gene>
    <name evidence="2" type="ORF">ILYODFUR_036175</name>
</gene>
<sequence>MRSGAARGSTVLRDRGSRTRAEGFWKSSGPVLVQKSTQLQKAEPANGPEHRLLDSRLHGAHRPVAAPLCFLNPNLLAVSGNVLDFLRTKNKIKTLGKILLFLTKLG</sequence>
<evidence type="ECO:0000256" key="1">
    <source>
        <dbReference type="SAM" id="MobiDB-lite"/>
    </source>
</evidence>
<evidence type="ECO:0000313" key="3">
    <source>
        <dbReference type="Proteomes" id="UP001482620"/>
    </source>
</evidence>
<keyword evidence="3" id="KW-1185">Reference proteome</keyword>
<organism evidence="2 3">
    <name type="scientific">Ilyodon furcidens</name>
    <name type="common">goldbreast splitfin</name>
    <dbReference type="NCBI Taxonomy" id="33524"/>
    <lineage>
        <taxon>Eukaryota</taxon>
        <taxon>Metazoa</taxon>
        <taxon>Chordata</taxon>
        <taxon>Craniata</taxon>
        <taxon>Vertebrata</taxon>
        <taxon>Euteleostomi</taxon>
        <taxon>Actinopterygii</taxon>
        <taxon>Neopterygii</taxon>
        <taxon>Teleostei</taxon>
        <taxon>Neoteleostei</taxon>
        <taxon>Acanthomorphata</taxon>
        <taxon>Ovalentaria</taxon>
        <taxon>Atherinomorphae</taxon>
        <taxon>Cyprinodontiformes</taxon>
        <taxon>Goodeidae</taxon>
        <taxon>Ilyodon</taxon>
    </lineage>
</organism>
<dbReference type="Proteomes" id="UP001482620">
    <property type="component" value="Unassembled WGS sequence"/>
</dbReference>
<feature type="region of interest" description="Disordered" evidence="1">
    <location>
        <begin position="1"/>
        <end position="22"/>
    </location>
</feature>
<evidence type="ECO:0000313" key="2">
    <source>
        <dbReference type="EMBL" id="MEQ2257578.1"/>
    </source>
</evidence>